<evidence type="ECO:0000256" key="6">
    <source>
        <dbReference type="ARBA" id="ARBA00022989"/>
    </source>
</evidence>
<reference evidence="12 13" key="1">
    <citation type="submission" date="2024-07" db="EMBL/GenBank/DDBJ databases">
        <title>Uliginosibacterium flavum JJ3220;KACC:17644.</title>
        <authorList>
            <person name="Kim M.K."/>
        </authorList>
    </citation>
    <scope>NUCLEOTIDE SEQUENCE [LARGE SCALE GENOMIC DNA]</scope>
    <source>
        <strain evidence="12 13">KACC:17644</strain>
    </source>
</reference>
<keyword evidence="4" id="KW-1003">Cell membrane</keyword>
<comment type="similarity">
    <text evidence="2">Belongs to the ABC-2 integral membrane protein family.</text>
</comment>
<evidence type="ECO:0000256" key="9">
    <source>
        <dbReference type="SAM" id="MobiDB-lite"/>
    </source>
</evidence>
<feature type="transmembrane region" description="Helical" evidence="10">
    <location>
        <begin position="258"/>
        <end position="277"/>
    </location>
</feature>
<keyword evidence="6 10" id="KW-1133">Transmembrane helix</keyword>
<comment type="caution">
    <text evidence="12">The sequence shown here is derived from an EMBL/GenBank/DDBJ whole genome shotgun (WGS) entry which is preliminary data.</text>
</comment>
<evidence type="ECO:0000256" key="7">
    <source>
        <dbReference type="ARBA" id="ARBA00023047"/>
    </source>
</evidence>
<feature type="transmembrane region" description="Helical" evidence="10">
    <location>
        <begin position="141"/>
        <end position="164"/>
    </location>
</feature>
<evidence type="ECO:0000256" key="5">
    <source>
        <dbReference type="ARBA" id="ARBA00022692"/>
    </source>
</evidence>
<name>A0ABV2TKQ9_9RHOO</name>
<keyword evidence="5 10" id="KW-0812">Transmembrane</keyword>
<keyword evidence="3" id="KW-0813">Transport</keyword>
<feature type="transmembrane region" description="Helical" evidence="10">
    <location>
        <begin position="201"/>
        <end position="220"/>
    </location>
</feature>
<feature type="transmembrane region" description="Helical" evidence="10">
    <location>
        <begin position="95"/>
        <end position="120"/>
    </location>
</feature>
<dbReference type="RefSeq" id="WP_354600595.1">
    <property type="nucleotide sequence ID" value="NZ_JBEWZI010000007.1"/>
</dbReference>
<dbReference type="PANTHER" id="PTHR30413">
    <property type="entry name" value="INNER MEMBRANE TRANSPORT PERMEASE"/>
    <property type="match status" value="1"/>
</dbReference>
<evidence type="ECO:0000256" key="4">
    <source>
        <dbReference type="ARBA" id="ARBA00022475"/>
    </source>
</evidence>
<keyword evidence="8 10" id="KW-0472">Membrane</keyword>
<evidence type="ECO:0000256" key="3">
    <source>
        <dbReference type="ARBA" id="ARBA00022448"/>
    </source>
</evidence>
<sequence length="287" mass="32818">MAETDKFAVQPHADATSQQQAHSLEHWRSHTGRNDIITGLRAMHVWLALGWHDIRQRYRRSVLGPFWFTLTTLVMVGVLGFMYSELLGQEISDYLPYLGIGMVVWQFISTAANEGCNAMIGAGSTIKQIRMPLTTHVCRMVWRNLVILLHSLPVVVLLMVFFGHSLTLEFLLLVPGLLILMLNAVWSGIVFGILCARYRDVMPIIGNLFQVGFFLTPVMWRASDLKERAWIADINPFNHLIEIIRAPILGTPIMLEPWLWSLALIFLGFAAAHYLMVRFRERVAYWL</sequence>
<gene>
    <name evidence="12" type="ORF">ABXR19_08010</name>
</gene>
<feature type="region of interest" description="Disordered" evidence="9">
    <location>
        <begin position="1"/>
        <end position="24"/>
    </location>
</feature>
<protein>
    <submittedName>
        <fullName evidence="12">ABC transporter permease</fullName>
    </submittedName>
</protein>
<feature type="transmembrane region" description="Helical" evidence="10">
    <location>
        <begin position="62"/>
        <end position="83"/>
    </location>
</feature>
<keyword evidence="13" id="KW-1185">Reference proteome</keyword>
<proteinExistence type="inferred from homology"/>
<evidence type="ECO:0000259" key="11">
    <source>
        <dbReference type="Pfam" id="PF01061"/>
    </source>
</evidence>
<dbReference type="EMBL" id="JBEWZI010000007">
    <property type="protein sequence ID" value="MET7014133.1"/>
    <property type="molecule type" value="Genomic_DNA"/>
</dbReference>
<keyword evidence="7" id="KW-0762">Sugar transport</keyword>
<keyword evidence="7" id="KW-0625">Polysaccharide transport</keyword>
<dbReference type="Pfam" id="PF01061">
    <property type="entry name" value="ABC2_membrane"/>
    <property type="match status" value="1"/>
</dbReference>
<comment type="subcellular location">
    <subcellularLocation>
        <location evidence="1">Cell membrane</location>
        <topology evidence="1">Multi-pass membrane protein</topology>
    </subcellularLocation>
</comment>
<dbReference type="Proteomes" id="UP001549691">
    <property type="component" value="Unassembled WGS sequence"/>
</dbReference>
<evidence type="ECO:0000313" key="12">
    <source>
        <dbReference type="EMBL" id="MET7014133.1"/>
    </source>
</evidence>
<feature type="domain" description="ABC-2 type transporter transmembrane" evidence="11">
    <location>
        <begin position="46"/>
        <end position="246"/>
    </location>
</feature>
<feature type="transmembrane region" description="Helical" evidence="10">
    <location>
        <begin position="170"/>
        <end position="194"/>
    </location>
</feature>
<accession>A0ABV2TKQ9</accession>
<evidence type="ECO:0000256" key="8">
    <source>
        <dbReference type="ARBA" id="ARBA00023136"/>
    </source>
</evidence>
<dbReference type="InterPro" id="IPR013525">
    <property type="entry name" value="ABC2_TM"/>
</dbReference>
<dbReference type="PANTHER" id="PTHR30413:SF10">
    <property type="entry name" value="CAPSULE POLYSACCHARIDE EXPORT INNER-MEMBRANE PROTEIN CTRC"/>
    <property type="match status" value="1"/>
</dbReference>
<evidence type="ECO:0000256" key="10">
    <source>
        <dbReference type="SAM" id="Phobius"/>
    </source>
</evidence>
<organism evidence="12 13">
    <name type="scientific">Uliginosibacterium flavum</name>
    <dbReference type="NCBI Taxonomy" id="1396831"/>
    <lineage>
        <taxon>Bacteria</taxon>
        <taxon>Pseudomonadati</taxon>
        <taxon>Pseudomonadota</taxon>
        <taxon>Betaproteobacteria</taxon>
        <taxon>Rhodocyclales</taxon>
        <taxon>Zoogloeaceae</taxon>
        <taxon>Uliginosibacterium</taxon>
    </lineage>
</organism>
<evidence type="ECO:0000256" key="2">
    <source>
        <dbReference type="ARBA" id="ARBA00007783"/>
    </source>
</evidence>
<evidence type="ECO:0000313" key="13">
    <source>
        <dbReference type="Proteomes" id="UP001549691"/>
    </source>
</evidence>
<evidence type="ECO:0000256" key="1">
    <source>
        <dbReference type="ARBA" id="ARBA00004651"/>
    </source>
</evidence>